<dbReference type="OrthoDB" id="9989591at2"/>
<dbReference type="Proteomes" id="UP000266292">
    <property type="component" value="Chromosome"/>
</dbReference>
<dbReference type="KEGG" id="pact:CA264_18565"/>
<dbReference type="EMBL" id="CP021235">
    <property type="protein sequence ID" value="ARS37264.1"/>
    <property type="molecule type" value="Genomic_DNA"/>
</dbReference>
<name>A0A1X9YWY8_9BACT</name>
<accession>A0A1X9YWY8</accession>
<protein>
    <submittedName>
        <fullName evidence="1">Uncharacterized protein</fullName>
    </submittedName>
</protein>
<dbReference type="AlphaFoldDB" id="A0A1X9YWY8"/>
<proteinExistence type="predicted"/>
<dbReference type="STRING" id="709015.GCA_000472485_03747"/>
<evidence type="ECO:0000313" key="2">
    <source>
        <dbReference type="Proteomes" id="UP000266292"/>
    </source>
</evidence>
<dbReference type="RefSeq" id="WP_025608901.1">
    <property type="nucleotide sequence ID" value="NZ_CP021235.1"/>
</dbReference>
<reference evidence="2" key="1">
    <citation type="submission" date="2017-05" db="EMBL/GenBank/DDBJ databases">
        <authorList>
            <person name="Ray J."/>
            <person name="Price M."/>
            <person name="Deutschbauer A."/>
        </authorList>
    </citation>
    <scope>NUCLEOTIDE SEQUENCE [LARGE SCALE GENOMIC DNA]</scope>
    <source>
        <strain evidence="2">DSM 19842</strain>
    </source>
</reference>
<organism evidence="1 2">
    <name type="scientific">Pontibacter actiniarum</name>
    <dbReference type="NCBI Taxonomy" id="323450"/>
    <lineage>
        <taxon>Bacteria</taxon>
        <taxon>Pseudomonadati</taxon>
        <taxon>Bacteroidota</taxon>
        <taxon>Cytophagia</taxon>
        <taxon>Cytophagales</taxon>
        <taxon>Hymenobacteraceae</taxon>
        <taxon>Pontibacter</taxon>
    </lineage>
</organism>
<keyword evidence="2" id="KW-1185">Reference proteome</keyword>
<gene>
    <name evidence="1" type="ORF">CA264_18565</name>
</gene>
<evidence type="ECO:0000313" key="1">
    <source>
        <dbReference type="EMBL" id="ARS37264.1"/>
    </source>
</evidence>
<sequence>MDISKYTLEDWLLWGVLPEDLKIENEDLSYTEYPERGVETKGTYSLGYMDWYNGAIQSDEVDSLYDKNELGITSYIAITSLQSLAYLKMLTNELWHRSNPIKDIFRHSLMKRDMLAEEIEKVKLELQEIKKNYPEVYANALKGVDERNKLSSSEVVDTLSSERYYYMDTNTAFEVIVKAKYLNWLTWFNDPDSDKLPEPTFIEDAKPHIHELLHISGQLSEYKENAEPYWYTLQRQAGFNIPVKAKHKSEPNHNTNARELLPKNNKSYTWLSNDEDLPKLCKALIDKELIHKDTTLEQFEAVFAAKPLQEIEPKPIKWHEDNASELLHFIQQLQGSNEWPNGWLIEKEERANYKRLTTCFVKPNGEQFNPETLRQTKQNLKQFGLAPAKQQIIDSVLIKLK</sequence>